<dbReference type="InterPro" id="IPR006675">
    <property type="entry name" value="HDIG_dom"/>
</dbReference>
<dbReference type="STRING" id="360411.AC812_15535"/>
<dbReference type="InterPro" id="IPR011624">
    <property type="entry name" value="Metal-dep_PHydrolase_7TM_extra"/>
</dbReference>
<dbReference type="AlphaFoldDB" id="A0A0P6XL63"/>
<dbReference type="InterPro" id="IPR006674">
    <property type="entry name" value="HD_domain"/>
</dbReference>
<organism evidence="4 5">
    <name type="scientific">Bellilinea caldifistulae</name>
    <dbReference type="NCBI Taxonomy" id="360411"/>
    <lineage>
        <taxon>Bacteria</taxon>
        <taxon>Bacillati</taxon>
        <taxon>Chloroflexota</taxon>
        <taxon>Anaerolineae</taxon>
        <taxon>Anaerolineales</taxon>
        <taxon>Anaerolineaceae</taxon>
        <taxon>Bellilinea</taxon>
    </lineage>
</organism>
<dbReference type="SUPFAM" id="SSF109604">
    <property type="entry name" value="HD-domain/PDEase-like"/>
    <property type="match status" value="1"/>
</dbReference>
<proteinExistence type="predicted"/>
<dbReference type="PROSITE" id="PS51831">
    <property type="entry name" value="HD"/>
    <property type="match status" value="1"/>
</dbReference>
<evidence type="ECO:0000256" key="1">
    <source>
        <dbReference type="SAM" id="MobiDB-lite"/>
    </source>
</evidence>
<feature type="transmembrane region" description="Helical" evidence="2">
    <location>
        <begin position="270"/>
        <end position="289"/>
    </location>
</feature>
<protein>
    <recommendedName>
        <fullName evidence="3">HD domain-containing protein</fullName>
    </recommendedName>
</protein>
<evidence type="ECO:0000313" key="4">
    <source>
        <dbReference type="EMBL" id="KPL72431.1"/>
    </source>
</evidence>
<dbReference type="InterPro" id="IPR003607">
    <property type="entry name" value="HD/PDEase_dom"/>
</dbReference>
<dbReference type="OrthoDB" id="9806952at2"/>
<keyword evidence="2" id="KW-0812">Transmembrane</keyword>
<dbReference type="CDD" id="cd00077">
    <property type="entry name" value="HDc"/>
    <property type="match status" value="1"/>
</dbReference>
<evidence type="ECO:0000256" key="2">
    <source>
        <dbReference type="SAM" id="Phobius"/>
    </source>
</evidence>
<feature type="domain" description="HD" evidence="3">
    <location>
        <begin position="481"/>
        <end position="628"/>
    </location>
</feature>
<dbReference type="Pfam" id="PF07698">
    <property type="entry name" value="7TM-7TMR_HD"/>
    <property type="match status" value="1"/>
</dbReference>
<dbReference type="InterPro" id="IPR011621">
    <property type="entry name" value="Metal-dep_PHydrolase_7TM_intra"/>
</dbReference>
<keyword evidence="5" id="KW-1185">Reference proteome</keyword>
<sequence>MNNNRGWIFARRINRNLFRLVLLILTSILSWGAMVLPIAIRQPIAPLQIGDVASQDIQAPYDLSYVSQVLTDQARQDARNRVAPVYLPADPAIARRQIEKLRVTLNFITNIRFDTFATPEQKFADLSAIQDIQISPETAEAILELSDSRWQTIQQESLSVLEQVMRRTIREDQVEDARRSIPTLISFSLPEDQAKIVAELVTPFVVPNSLYSAELTERAREEEARKVEPIVKTYLAGETIIRRGQIITPLAWEALTAYNLIQPRSQQENLLAAFSLIGLITVFTGLYFNRRKMPLVENLKGLLLLSITFLIFLYGAKIVIPNRTVLPYIYPIPAFALSLASLFSLEAGLIFPMILSILAAYGLPNSLDLTLYYILTSMIGVLVMGRGRRIANYFWAGVAIGLSGTAIILAYRLPDTITDLLGIATLSGAAFLNGLASASLTLLFQFLFAQLLGITTALQLMDLLRPDHPLLQHILRTMPGSYQHSLQVSNLAEQAAEAIGADALLTRAGAIYHDIGKSLNPSFFIENQIGNKIDSHDDLDPEEAAQIIIRHITDGVALAQKYRLPRRIQDFILEHHGTLITRYQYSQALKAAGGDPSRVDIAKFRYPGPPPQSKETAILMLADGVEARARAELPKDDEELRKIIRSVIEYCQKEGQLDNTNLTLRDLSLITESFVNTLRNTYHPRIKYPEIKTPQQAGTAEKETASVESSINQPTEPLKSNDDH</sequence>
<dbReference type="EMBL" id="LGHJ01000023">
    <property type="protein sequence ID" value="KPL72431.1"/>
    <property type="molecule type" value="Genomic_DNA"/>
</dbReference>
<dbReference type="Pfam" id="PF01966">
    <property type="entry name" value="HD"/>
    <property type="match status" value="1"/>
</dbReference>
<dbReference type="Pfam" id="PF07697">
    <property type="entry name" value="7TMR-HDED"/>
    <property type="match status" value="1"/>
</dbReference>
<feature type="region of interest" description="Disordered" evidence="1">
    <location>
        <begin position="690"/>
        <end position="724"/>
    </location>
</feature>
<comment type="caution">
    <text evidence="4">The sequence shown here is derived from an EMBL/GenBank/DDBJ whole genome shotgun (WGS) entry which is preliminary data.</text>
</comment>
<feature type="transmembrane region" description="Helical" evidence="2">
    <location>
        <begin position="420"/>
        <end position="436"/>
    </location>
</feature>
<feature type="transmembrane region" description="Helical" evidence="2">
    <location>
        <begin position="332"/>
        <end position="358"/>
    </location>
</feature>
<dbReference type="PANTHER" id="PTHR36442:SF1">
    <property type="entry name" value="CYCLIC-DI-AMP PHOSPHODIESTERASE PGPH"/>
    <property type="match status" value="1"/>
</dbReference>
<feature type="transmembrane region" description="Helical" evidence="2">
    <location>
        <begin position="370"/>
        <end position="387"/>
    </location>
</feature>
<dbReference type="NCBIfam" id="TIGR00277">
    <property type="entry name" value="HDIG"/>
    <property type="match status" value="1"/>
</dbReference>
<dbReference type="Gene3D" id="1.10.3210.10">
    <property type="entry name" value="Hypothetical protein af1432"/>
    <property type="match status" value="1"/>
</dbReference>
<feature type="transmembrane region" description="Helical" evidence="2">
    <location>
        <begin position="393"/>
        <end position="413"/>
    </location>
</feature>
<keyword evidence="2" id="KW-1133">Transmembrane helix</keyword>
<dbReference type="Proteomes" id="UP000050514">
    <property type="component" value="Unassembled WGS sequence"/>
</dbReference>
<feature type="compositionally biased region" description="Polar residues" evidence="1">
    <location>
        <begin position="706"/>
        <end position="715"/>
    </location>
</feature>
<keyword evidence="2" id="KW-0472">Membrane</keyword>
<evidence type="ECO:0000259" key="3">
    <source>
        <dbReference type="PROSITE" id="PS51831"/>
    </source>
</evidence>
<feature type="transmembrane region" description="Helical" evidence="2">
    <location>
        <begin position="20"/>
        <end position="40"/>
    </location>
</feature>
<feature type="transmembrane region" description="Helical" evidence="2">
    <location>
        <begin position="301"/>
        <end position="320"/>
    </location>
</feature>
<dbReference type="SMART" id="SM00471">
    <property type="entry name" value="HDc"/>
    <property type="match status" value="1"/>
</dbReference>
<gene>
    <name evidence="4" type="ORF">AC812_15535</name>
</gene>
<reference evidence="4 5" key="1">
    <citation type="submission" date="2015-07" db="EMBL/GenBank/DDBJ databases">
        <title>Draft genome of Bellilinea caldifistulae DSM 17877.</title>
        <authorList>
            <person name="Hemp J."/>
            <person name="Ward L.M."/>
            <person name="Pace L.A."/>
            <person name="Fischer W.W."/>
        </authorList>
    </citation>
    <scope>NUCLEOTIDE SEQUENCE [LARGE SCALE GENOMIC DNA]</scope>
    <source>
        <strain evidence="4 5">GOMI-1</strain>
    </source>
</reference>
<dbReference type="InterPro" id="IPR052722">
    <property type="entry name" value="PgpH_phosphodiesterase"/>
</dbReference>
<dbReference type="PANTHER" id="PTHR36442">
    <property type="entry name" value="CYCLIC-DI-AMP PHOSPHODIESTERASE PGPH"/>
    <property type="match status" value="1"/>
</dbReference>
<name>A0A0P6XL63_9CHLR</name>
<evidence type="ECO:0000313" key="5">
    <source>
        <dbReference type="Proteomes" id="UP000050514"/>
    </source>
</evidence>
<accession>A0A0P6XL63</accession>
<dbReference type="RefSeq" id="WP_061916785.1">
    <property type="nucleotide sequence ID" value="NZ_DF967971.1"/>
</dbReference>
<dbReference type="PATRIC" id="fig|360411.5.peg.1204"/>